<dbReference type="OrthoDB" id="2115465at2759"/>
<evidence type="ECO:0000313" key="1">
    <source>
        <dbReference type="EMBL" id="CAG9786465.1"/>
    </source>
</evidence>
<dbReference type="InterPro" id="IPR005312">
    <property type="entry name" value="DUF1759"/>
</dbReference>
<protein>
    <recommendedName>
        <fullName evidence="3">Peptidase aspartic putative domain-containing protein</fullName>
    </recommendedName>
</protein>
<name>A0A9N9QZM4_9NEOP</name>
<evidence type="ECO:0008006" key="3">
    <source>
        <dbReference type="Google" id="ProtNLM"/>
    </source>
</evidence>
<dbReference type="AlphaFoldDB" id="A0A9N9QZM4"/>
<gene>
    <name evidence="1" type="ORF">DIATSA_LOCUS4415</name>
</gene>
<organism evidence="1 2">
    <name type="scientific">Diatraea saccharalis</name>
    <name type="common">sugarcane borer</name>
    <dbReference type="NCBI Taxonomy" id="40085"/>
    <lineage>
        <taxon>Eukaryota</taxon>
        <taxon>Metazoa</taxon>
        <taxon>Ecdysozoa</taxon>
        <taxon>Arthropoda</taxon>
        <taxon>Hexapoda</taxon>
        <taxon>Insecta</taxon>
        <taxon>Pterygota</taxon>
        <taxon>Neoptera</taxon>
        <taxon>Endopterygota</taxon>
        <taxon>Lepidoptera</taxon>
        <taxon>Glossata</taxon>
        <taxon>Ditrysia</taxon>
        <taxon>Pyraloidea</taxon>
        <taxon>Crambidae</taxon>
        <taxon>Crambinae</taxon>
        <taxon>Diatraea</taxon>
    </lineage>
</organism>
<dbReference type="Proteomes" id="UP001153714">
    <property type="component" value="Chromosome 16"/>
</dbReference>
<dbReference type="Pfam" id="PF03564">
    <property type="entry name" value="DUF1759"/>
    <property type="match status" value="1"/>
</dbReference>
<dbReference type="InterPro" id="IPR001969">
    <property type="entry name" value="Aspartic_peptidase_AS"/>
</dbReference>
<sequence>MLAEETFDEEAFRNECEQCDVYRKKWLTVKMKLTDLGCRNEIIKDGNKKHNLNLPKLEIRKFDDNPKKWLSFWSQYKKIHEDQTIDAETKFQYLTQAMTHESKARCFVNSYPPTEENYAKVIHTLKERYGKDDMLIKIYVRELLKLVNTNSKMLLSDFYDKITTNLQILESLRINHEKYECILLPLVETALPESTLLLWNKVPCTQGGAKLSDLLKFLQTEVEAERRADLTRYYNIDDSPTSEAFPTAAYLLSKAQVPINVKVNQQVKESCESKTEVLNNYSSINTSILLQTLIAKVPVGNQERKVRVLLDSGSQRSYIKVDVAKELGLQVTGSECLTHSLFGEIHKAAQIHQVYEFQISSKLVAIKTNIGWMIQGRIQTPTLSDNEVKPDVNSLEYMKQNIETLGIKDPYIERTIKRHSRKFQWHRVTIAENDRVKNIELTLRATQLFGCDNIRASWLLPSRVNVPNVPPLLAPAHSHAATIKIPLPSLPNEYPATDVFVLNAANDEWQAQSLMTRWCATRHPGLRPASVWLGIVPPGAHMNADLQIHNDTHQHTYWWGSVWRWWGEREPSAQCAGRAACARCRQRRCSCALLRPARGALHHRQRTGLLYDVNAPEWILKNK</sequence>
<dbReference type="PROSITE" id="PS00141">
    <property type="entry name" value="ASP_PROTEASE"/>
    <property type="match status" value="1"/>
</dbReference>
<reference evidence="1" key="1">
    <citation type="submission" date="2021-12" db="EMBL/GenBank/DDBJ databases">
        <authorList>
            <person name="King R."/>
        </authorList>
    </citation>
    <scope>NUCLEOTIDE SEQUENCE</scope>
</reference>
<accession>A0A9N9QZM4</accession>
<dbReference type="GO" id="GO:0004190">
    <property type="term" value="F:aspartic-type endopeptidase activity"/>
    <property type="evidence" value="ECO:0007669"/>
    <property type="project" value="InterPro"/>
</dbReference>
<dbReference type="PANTHER" id="PTHR47331">
    <property type="entry name" value="PHD-TYPE DOMAIN-CONTAINING PROTEIN"/>
    <property type="match status" value="1"/>
</dbReference>
<dbReference type="GO" id="GO:0006508">
    <property type="term" value="P:proteolysis"/>
    <property type="evidence" value="ECO:0007669"/>
    <property type="project" value="InterPro"/>
</dbReference>
<dbReference type="Gene3D" id="2.40.70.10">
    <property type="entry name" value="Acid Proteases"/>
    <property type="match status" value="1"/>
</dbReference>
<reference evidence="1" key="2">
    <citation type="submission" date="2022-10" db="EMBL/GenBank/DDBJ databases">
        <authorList>
            <consortium name="ENA_rothamsted_submissions"/>
            <consortium name="culmorum"/>
            <person name="King R."/>
        </authorList>
    </citation>
    <scope>NUCLEOTIDE SEQUENCE</scope>
</reference>
<dbReference type="EMBL" id="OU893347">
    <property type="protein sequence ID" value="CAG9786465.1"/>
    <property type="molecule type" value="Genomic_DNA"/>
</dbReference>
<evidence type="ECO:0000313" key="2">
    <source>
        <dbReference type="Proteomes" id="UP001153714"/>
    </source>
</evidence>
<dbReference type="InterPro" id="IPR021109">
    <property type="entry name" value="Peptidase_aspartic_dom_sf"/>
</dbReference>
<proteinExistence type="predicted"/>
<keyword evidence="2" id="KW-1185">Reference proteome</keyword>